<dbReference type="PANTHER" id="PTHR38037">
    <property type="entry name" value="ZN_PROTEASE DOMAIN-CONTAINING PROTEIN"/>
    <property type="match status" value="1"/>
</dbReference>
<name>A0A537KRG4_9BACT</name>
<evidence type="ECO:0000259" key="1">
    <source>
        <dbReference type="Pfam" id="PF05618"/>
    </source>
</evidence>
<protein>
    <recommendedName>
        <fullName evidence="1">Retropepsin-like aspartic endopeptidase domain-containing protein</fullName>
    </recommendedName>
</protein>
<feature type="domain" description="Retropepsin-like aspartic endopeptidase" evidence="1">
    <location>
        <begin position="84"/>
        <end position="151"/>
    </location>
</feature>
<dbReference type="PANTHER" id="PTHR38037:SF2">
    <property type="entry name" value="ATP-DEPENDENT ZINC PROTEASE DOMAIN-CONTAINING PROTEIN-RELATED"/>
    <property type="match status" value="1"/>
</dbReference>
<proteinExistence type="predicted"/>
<reference evidence="2 3" key="1">
    <citation type="journal article" date="2019" name="Nat. Microbiol.">
        <title>Mediterranean grassland soil C-N compound turnover is dependent on rainfall and depth, and is mediated by genomically divergent microorganisms.</title>
        <authorList>
            <person name="Diamond S."/>
            <person name="Andeer P.F."/>
            <person name="Li Z."/>
            <person name="Crits-Christoph A."/>
            <person name="Burstein D."/>
            <person name="Anantharaman K."/>
            <person name="Lane K.R."/>
            <person name="Thomas B.C."/>
            <person name="Pan C."/>
            <person name="Northen T.R."/>
            <person name="Banfield J.F."/>
        </authorList>
    </citation>
    <scope>NUCLEOTIDE SEQUENCE [LARGE SCALE GENOMIC DNA]</scope>
    <source>
        <strain evidence="2">NP_4</strain>
    </source>
</reference>
<dbReference type="Proteomes" id="UP000319353">
    <property type="component" value="Unassembled WGS sequence"/>
</dbReference>
<dbReference type="AlphaFoldDB" id="A0A537KRG4"/>
<dbReference type="Gene3D" id="2.40.70.10">
    <property type="entry name" value="Acid Proteases"/>
    <property type="match status" value="1"/>
</dbReference>
<dbReference type="Pfam" id="PF05618">
    <property type="entry name" value="Zn_protease"/>
    <property type="match status" value="1"/>
</dbReference>
<evidence type="ECO:0000313" key="3">
    <source>
        <dbReference type="Proteomes" id="UP000319353"/>
    </source>
</evidence>
<evidence type="ECO:0000313" key="2">
    <source>
        <dbReference type="EMBL" id="TMI98310.1"/>
    </source>
</evidence>
<comment type="caution">
    <text evidence="2">The sequence shown here is derived from an EMBL/GenBank/DDBJ whole genome shotgun (WGS) entry which is preliminary data.</text>
</comment>
<dbReference type="SUPFAM" id="SSF50630">
    <property type="entry name" value="Acid proteases"/>
    <property type="match status" value="1"/>
</dbReference>
<dbReference type="InterPro" id="IPR021109">
    <property type="entry name" value="Peptidase_aspartic_dom_sf"/>
</dbReference>
<accession>A0A537KRG4</accession>
<dbReference type="EMBL" id="VBAL01000174">
    <property type="protein sequence ID" value="TMI98310.1"/>
    <property type="molecule type" value="Genomic_DNA"/>
</dbReference>
<gene>
    <name evidence="2" type="ORF">E6H01_12495</name>
</gene>
<organism evidence="2 3">
    <name type="scientific">Candidatus Segetimicrobium genomatis</name>
    <dbReference type="NCBI Taxonomy" id="2569760"/>
    <lineage>
        <taxon>Bacteria</taxon>
        <taxon>Bacillati</taxon>
        <taxon>Candidatus Sysuimicrobiota</taxon>
        <taxon>Candidatus Sysuimicrobiia</taxon>
        <taxon>Candidatus Sysuimicrobiales</taxon>
        <taxon>Candidatus Segetimicrobiaceae</taxon>
        <taxon>Candidatus Segetimicrobium</taxon>
    </lineage>
</organism>
<sequence length="165" mass="18446">MSRPRMTRLMLYRRSYIDPGRETERVHPVVARQPAKGDRTAIGVVEEVVIRGSKGDIRVLARVDTGAARTSLDTDLALRAGLGPVFDRVRVRAAAADEPEERDVVDAKILIAGREFDVAVAVTDRKDMRYHMIVGMDVLREAGFLVDPSKGNERESHTKRAPRTR</sequence>
<dbReference type="InterPro" id="IPR008503">
    <property type="entry name" value="Asp_endopeptidase"/>
</dbReference>